<sequence length="164" mass="18329">MSPWITALSRIEDKLAEPSRVKALWQGAAAFSIIATLLSSALLVLTALYFSILRDNLRRWMLYVVAFVDAMTFLGAGLMVGQAMREGPRGIIELAGIPSERGIYGAGNTVFTLGVLINFLSIEVFLFLFFLGAILVFWLVWACLNMCRDDNKTEVRVEYIHMES</sequence>
<feature type="transmembrane region" description="Helical" evidence="1">
    <location>
        <begin position="60"/>
        <end position="81"/>
    </location>
</feature>
<reference evidence="3" key="1">
    <citation type="journal article" date="2016" name="Genome Biol. Evol.">
        <title>Comparative 'omics' of the Fusarium fujikuroi species complex highlights differences in genetic potential and metabolite synthesis.</title>
        <authorList>
            <person name="Niehaus E.-M."/>
            <person name="Muensterkoetter M."/>
            <person name="Proctor R.H."/>
            <person name="Brown D.W."/>
            <person name="Sharon A."/>
            <person name="Idan Y."/>
            <person name="Oren-Young L."/>
            <person name="Sieber C.M."/>
            <person name="Novak O."/>
            <person name="Pencik A."/>
            <person name="Tarkowska D."/>
            <person name="Hromadova K."/>
            <person name="Freeman S."/>
            <person name="Maymon M."/>
            <person name="Elazar M."/>
            <person name="Youssef S.A."/>
            <person name="El-Shabrawy E.S.M."/>
            <person name="Shalaby A.B.A."/>
            <person name="Houterman P."/>
            <person name="Brock N.L."/>
            <person name="Burkhardt I."/>
            <person name="Tsavkelova E.A."/>
            <person name="Dickschat J.S."/>
            <person name="Galuszka P."/>
            <person name="Gueldener U."/>
            <person name="Tudzynski B."/>
        </authorList>
    </citation>
    <scope>NUCLEOTIDE SEQUENCE [LARGE SCALE GENOMIC DNA]</scope>
    <source>
        <strain evidence="3">MRC7560</strain>
    </source>
</reference>
<organism evidence="2 3">
    <name type="scientific">Fusarium mangiferae</name>
    <name type="common">Mango malformation disease fungus</name>
    <dbReference type="NCBI Taxonomy" id="192010"/>
    <lineage>
        <taxon>Eukaryota</taxon>
        <taxon>Fungi</taxon>
        <taxon>Dikarya</taxon>
        <taxon>Ascomycota</taxon>
        <taxon>Pezizomycotina</taxon>
        <taxon>Sordariomycetes</taxon>
        <taxon>Hypocreomycetidae</taxon>
        <taxon>Hypocreales</taxon>
        <taxon>Nectriaceae</taxon>
        <taxon>Fusarium</taxon>
        <taxon>Fusarium fujikuroi species complex</taxon>
    </lineage>
</organism>
<feature type="transmembrane region" description="Helical" evidence="1">
    <location>
        <begin position="126"/>
        <end position="144"/>
    </location>
</feature>
<dbReference type="VEuPathDB" id="FungiDB:FMAN_15549"/>
<gene>
    <name evidence="2" type="ORF">FMAN_15549</name>
</gene>
<keyword evidence="3" id="KW-1185">Reference proteome</keyword>
<dbReference type="EMBL" id="FCQH01000069">
    <property type="protein sequence ID" value="CVL09421.1"/>
    <property type="molecule type" value="Genomic_DNA"/>
</dbReference>
<name>A0A1L7UPF6_FUSMA</name>
<dbReference type="RefSeq" id="XP_041691653.1">
    <property type="nucleotide sequence ID" value="XM_041826365.1"/>
</dbReference>
<accession>A0A1L7UPF6</accession>
<keyword evidence="1" id="KW-0812">Transmembrane</keyword>
<evidence type="ECO:0000313" key="2">
    <source>
        <dbReference type="EMBL" id="CVL09421.1"/>
    </source>
</evidence>
<proteinExistence type="predicted"/>
<dbReference type="AlphaFoldDB" id="A0A1L7UPF6"/>
<evidence type="ECO:0000313" key="3">
    <source>
        <dbReference type="Proteomes" id="UP000184255"/>
    </source>
</evidence>
<feature type="transmembrane region" description="Helical" evidence="1">
    <location>
        <begin position="23"/>
        <end position="48"/>
    </location>
</feature>
<dbReference type="Proteomes" id="UP000184255">
    <property type="component" value="Unassembled WGS sequence"/>
</dbReference>
<evidence type="ECO:0000256" key="1">
    <source>
        <dbReference type="SAM" id="Phobius"/>
    </source>
</evidence>
<protein>
    <submittedName>
        <fullName evidence="2">Uncharacterized protein</fullName>
    </submittedName>
</protein>
<keyword evidence="1" id="KW-1133">Transmembrane helix</keyword>
<comment type="caution">
    <text evidence="2">The sequence shown here is derived from an EMBL/GenBank/DDBJ whole genome shotgun (WGS) entry which is preliminary data.</text>
</comment>
<keyword evidence="1" id="KW-0472">Membrane</keyword>
<dbReference type="GeneID" id="65094789"/>